<dbReference type="PANTHER" id="PTHR12169">
    <property type="entry name" value="ATPASE N2B"/>
    <property type="match status" value="1"/>
</dbReference>
<evidence type="ECO:0000313" key="4">
    <source>
        <dbReference type="Proteomes" id="UP000007460"/>
    </source>
</evidence>
<protein>
    <submittedName>
        <fullName evidence="3">ATPase, AFG1 family</fullName>
        <ecNumber evidence="3">3.6.1.-</ecNumber>
    </submittedName>
</protein>
<dbReference type="GO" id="GO:0005524">
    <property type="term" value="F:ATP binding"/>
    <property type="evidence" value="ECO:0007669"/>
    <property type="project" value="UniProtKB-KW"/>
</dbReference>
<dbReference type="Gene3D" id="3.40.50.300">
    <property type="entry name" value="P-loop containing nucleotide triphosphate hydrolases"/>
    <property type="match status" value="1"/>
</dbReference>
<evidence type="ECO:0000256" key="1">
    <source>
        <dbReference type="ARBA" id="ARBA00022741"/>
    </source>
</evidence>
<dbReference type="KEGG" id="apb:SAR116_1830"/>
<dbReference type="EMBL" id="CP001751">
    <property type="protein sequence ID" value="ADE40073.1"/>
    <property type="molecule type" value="Genomic_DNA"/>
</dbReference>
<proteinExistence type="predicted"/>
<dbReference type="GO" id="GO:0005737">
    <property type="term" value="C:cytoplasm"/>
    <property type="evidence" value="ECO:0007669"/>
    <property type="project" value="TreeGrafter"/>
</dbReference>
<keyword evidence="3" id="KW-0378">Hydrolase</keyword>
<dbReference type="InterPro" id="IPR027417">
    <property type="entry name" value="P-loop_NTPase"/>
</dbReference>
<reference evidence="3 4" key="1">
    <citation type="journal article" date="2010" name="J. Bacteriol.">
        <title>Complete genome sequence of "Candidatus Puniceispirillum marinum" IMCC1322, a representative of the SAR116 clade in the Alphaproteobacteria.</title>
        <authorList>
            <person name="Oh H.M."/>
            <person name="Kwon K.K."/>
            <person name="Kang I."/>
            <person name="Kang S.G."/>
            <person name="Lee J.H."/>
            <person name="Kim S.J."/>
            <person name="Cho J.C."/>
        </authorList>
    </citation>
    <scope>NUCLEOTIDE SEQUENCE [LARGE SCALE GENOMIC DNA]</scope>
    <source>
        <strain evidence="3 4">IMCC1322</strain>
    </source>
</reference>
<gene>
    <name evidence="3" type="ordered locus">SAR116_1830</name>
</gene>
<keyword evidence="2" id="KW-0067">ATP-binding</keyword>
<evidence type="ECO:0000313" key="3">
    <source>
        <dbReference type="EMBL" id="ADE40073.1"/>
    </source>
</evidence>
<dbReference type="EC" id="3.6.1.-" evidence="3"/>
<dbReference type="Pfam" id="PF03969">
    <property type="entry name" value="AFG1_ATPase"/>
    <property type="match status" value="1"/>
</dbReference>
<sequence>MAEVKQQQHSQAMPSNMGVLPSVALDALVGKGDLRFDAGQADAARALDDLVSRISSFQTPNLGRRLMGLFDKTTPVMRGLYIHGGVGRGKTMLMDMFFDALDVETDSTSGAAVMGKWRLHFHDFMVLAQDLIHAARKTNPDAPIEAVADQLIARGKIICFDEMEIRDIADAMILARLFTALFDRGAIVVTTSNRHADELYKNGLHRDRFLPFIALLKQRCEMLEIGAGTDWRGALLAGLPAWFHPNNERARAALNTSFAQVSGHMTPHEEIVRVAGRDIVLETTAGDVAMVSFDELCDRPLAARDYLAIAGRFTGIVMHDVPAFTVDNEHLARRFMWLIDALYDRGRFFLASSALAVDKLYSGEKWQFEFARTQSRLREMAGRGKSHIPASD</sequence>
<dbReference type="NCBIfam" id="NF040713">
    <property type="entry name" value="ZapE"/>
    <property type="match status" value="1"/>
</dbReference>
<dbReference type="Proteomes" id="UP000007460">
    <property type="component" value="Chromosome"/>
</dbReference>
<dbReference type="eggNOG" id="COG1485">
    <property type="taxonomic scope" value="Bacteria"/>
</dbReference>
<dbReference type="STRING" id="488538.SAR116_1830"/>
<accession>D5BMN0</accession>
<name>D5BMN0_PUNMI</name>
<dbReference type="SUPFAM" id="SSF52540">
    <property type="entry name" value="P-loop containing nucleoside triphosphate hydrolases"/>
    <property type="match status" value="1"/>
</dbReference>
<dbReference type="GO" id="GO:0016887">
    <property type="term" value="F:ATP hydrolysis activity"/>
    <property type="evidence" value="ECO:0007669"/>
    <property type="project" value="InterPro"/>
</dbReference>
<keyword evidence="1" id="KW-0547">Nucleotide-binding</keyword>
<dbReference type="HOGENOM" id="CLU_008681_0_1_5"/>
<dbReference type="InterPro" id="IPR005654">
    <property type="entry name" value="ATPase_AFG1-like"/>
</dbReference>
<keyword evidence="4" id="KW-1185">Reference proteome</keyword>
<dbReference type="PANTHER" id="PTHR12169:SF6">
    <property type="entry name" value="AFG1-LIKE ATPASE"/>
    <property type="match status" value="1"/>
</dbReference>
<evidence type="ECO:0000256" key="2">
    <source>
        <dbReference type="ARBA" id="ARBA00022840"/>
    </source>
</evidence>
<organism evidence="3 4">
    <name type="scientific">Puniceispirillum marinum (strain IMCC1322)</name>
    <dbReference type="NCBI Taxonomy" id="488538"/>
    <lineage>
        <taxon>Bacteria</taxon>
        <taxon>Pseudomonadati</taxon>
        <taxon>Pseudomonadota</taxon>
        <taxon>Alphaproteobacteria</taxon>
        <taxon>Candidatus Puniceispirillales</taxon>
        <taxon>Candidatus Puniceispirillaceae</taxon>
        <taxon>Candidatus Puniceispirillum</taxon>
    </lineage>
</organism>
<dbReference type="AlphaFoldDB" id="D5BMN0"/>